<keyword evidence="1" id="KW-1133">Transmembrane helix</keyword>
<sequence length="55" mass="6356">MDAVSAIFNLIVVILVIYGVSRIAHYFNDTRKKLNEIDKKLDDLKELYNGDKSKK</sequence>
<evidence type="ECO:0000313" key="3">
    <source>
        <dbReference type="Proteomes" id="UP001290455"/>
    </source>
</evidence>
<dbReference type="Proteomes" id="UP001290455">
    <property type="component" value="Unassembled WGS sequence"/>
</dbReference>
<feature type="transmembrane region" description="Helical" evidence="1">
    <location>
        <begin position="6"/>
        <end position="24"/>
    </location>
</feature>
<dbReference type="EMBL" id="JAXOFX010000009">
    <property type="protein sequence ID" value="MDZ5472909.1"/>
    <property type="molecule type" value="Genomic_DNA"/>
</dbReference>
<keyword evidence="1" id="KW-0812">Transmembrane</keyword>
<evidence type="ECO:0000313" key="2">
    <source>
        <dbReference type="EMBL" id="MDZ5472909.1"/>
    </source>
</evidence>
<evidence type="ECO:0000256" key="1">
    <source>
        <dbReference type="SAM" id="Phobius"/>
    </source>
</evidence>
<dbReference type="RefSeq" id="WP_322447209.1">
    <property type="nucleotide sequence ID" value="NZ_JAXOFX010000009.1"/>
</dbReference>
<gene>
    <name evidence="2" type="ORF">SM124_14340</name>
</gene>
<organism evidence="2 3">
    <name type="scientific">Robertmurraya mangrovi</name>
    <dbReference type="NCBI Taxonomy" id="3098077"/>
    <lineage>
        <taxon>Bacteria</taxon>
        <taxon>Bacillati</taxon>
        <taxon>Bacillota</taxon>
        <taxon>Bacilli</taxon>
        <taxon>Bacillales</taxon>
        <taxon>Bacillaceae</taxon>
        <taxon>Robertmurraya</taxon>
    </lineage>
</organism>
<keyword evidence="1" id="KW-0472">Membrane</keyword>
<comment type="caution">
    <text evidence="2">The sequence shown here is derived from an EMBL/GenBank/DDBJ whole genome shotgun (WGS) entry which is preliminary data.</text>
</comment>
<reference evidence="2 3" key="1">
    <citation type="submission" date="2023-11" db="EMBL/GenBank/DDBJ databases">
        <title>Bacillus jintuensis, isolated from a mudflat on the Beibu Gulf coast.</title>
        <authorList>
            <person name="Li M."/>
        </authorList>
    </citation>
    <scope>NUCLEOTIDE SEQUENCE [LARGE SCALE GENOMIC DNA]</scope>
    <source>
        <strain evidence="2 3">31A1R</strain>
    </source>
</reference>
<protein>
    <submittedName>
        <fullName evidence="2">Uncharacterized protein</fullName>
    </submittedName>
</protein>
<name>A0ABU5J0H1_9BACI</name>
<accession>A0ABU5J0H1</accession>
<proteinExistence type="predicted"/>
<keyword evidence="3" id="KW-1185">Reference proteome</keyword>